<dbReference type="PANTHER" id="PTHR30466:SF11">
    <property type="entry name" value="FLAVIN-DEPENDENT MONOOXYGENASE, REDUCTASE SUBUNIT HSAB"/>
    <property type="match status" value="1"/>
</dbReference>
<name>A0AB73FTC9_9BURK</name>
<organism evidence="4 5">
    <name type="scientific">Burkholderia ubonensis</name>
    <dbReference type="NCBI Taxonomy" id="101571"/>
    <lineage>
        <taxon>Bacteria</taxon>
        <taxon>Pseudomonadati</taxon>
        <taxon>Pseudomonadota</taxon>
        <taxon>Betaproteobacteria</taxon>
        <taxon>Burkholderiales</taxon>
        <taxon>Burkholderiaceae</taxon>
        <taxon>Burkholderia</taxon>
        <taxon>Burkholderia cepacia complex</taxon>
    </lineage>
</organism>
<dbReference type="GO" id="GO:0042602">
    <property type="term" value="F:riboflavin reductase (NADPH) activity"/>
    <property type="evidence" value="ECO:0007669"/>
    <property type="project" value="TreeGrafter"/>
</dbReference>
<comment type="similarity">
    <text evidence="1">Belongs to the non-flavoprotein flavin reductase family.</text>
</comment>
<evidence type="ECO:0000313" key="5">
    <source>
        <dbReference type="Proteomes" id="UP000061665"/>
    </source>
</evidence>
<evidence type="ECO:0000259" key="3">
    <source>
        <dbReference type="Pfam" id="PF01613"/>
    </source>
</evidence>
<dbReference type="Proteomes" id="UP000061665">
    <property type="component" value="Unassembled WGS sequence"/>
</dbReference>
<evidence type="ECO:0000256" key="1">
    <source>
        <dbReference type="ARBA" id="ARBA00008898"/>
    </source>
</evidence>
<dbReference type="Pfam" id="PF01613">
    <property type="entry name" value="Flavin_Reduct"/>
    <property type="match status" value="1"/>
</dbReference>
<dbReference type="InterPro" id="IPR012349">
    <property type="entry name" value="Split_barrel_FMN-bd"/>
</dbReference>
<proteinExistence type="inferred from homology"/>
<comment type="caution">
    <text evidence="4">The sequence shown here is derived from an EMBL/GenBank/DDBJ whole genome shotgun (WGS) entry which is preliminary data.</text>
</comment>
<dbReference type="EMBL" id="LOZE01000136">
    <property type="protein sequence ID" value="KVM20438.1"/>
    <property type="molecule type" value="Genomic_DNA"/>
</dbReference>
<feature type="domain" description="Flavin reductase like" evidence="3">
    <location>
        <begin position="3"/>
        <end position="78"/>
    </location>
</feature>
<gene>
    <name evidence="4" type="ORF">WJ53_22120</name>
</gene>
<dbReference type="SUPFAM" id="SSF50475">
    <property type="entry name" value="FMN-binding split barrel"/>
    <property type="match status" value="1"/>
</dbReference>
<dbReference type="InterPro" id="IPR002563">
    <property type="entry name" value="Flavin_Rdtase-like_dom"/>
</dbReference>
<evidence type="ECO:0000256" key="2">
    <source>
        <dbReference type="ARBA" id="ARBA00023002"/>
    </source>
</evidence>
<sequence length="83" mass="8902">MTFGREVDHPADKFAVGNWRRAVDGLPYLADAQSNLACHVASVVEHGTHSIFVGNCETITNGQAVALLLYANGAYATLAEIDR</sequence>
<dbReference type="PANTHER" id="PTHR30466">
    <property type="entry name" value="FLAVIN REDUCTASE"/>
    <property type="match status" value="1"/>
</dbReference>
<accession>A0AB73FTC9</accession>
<evidence type="ECO:0000313" key="4">
    <source>
        <dbReference type="EMBL" id="KVM20438.1"/>
    </source>
</evidence>
<reference evidence="4 5" key="1">
    <citation type="submission" date="2015-11" db="EMBL/GenBank/DDBJ databases">
        <title>Expanding the genomic diversity of Burkholderia species for the development of highly accurate diagnostics.</title>
        <authorList>
            <person name="Sahl J."/>
            <person name="Keim P."/>
            <person name="Wagner D."/>
        </authorList>
    </citation>
    <scope>NUCLEOTIDE SEQUENCE [LARGE SCALE GENOMIC DNA]</scope>
    <source>
        <strain evidence="4 5">MSMB2058</strain>
    </source>
</reference>
<dbReference type="RefSeq" id="WP_059728189.1">
    <property type="nucleotide sequence ID" value="NZ_LOYI01000140.1"/>
</dbReference>
<dbReference type="InterPro" id="IPR050268">
    <property type="entry name" value="NADH-dep_flavin_reductase"/>
</dbReference>
<dbReference type="AlphaFoldDB" id="A0AB73FTC9"/>
<dbReference type="GO" id="GO:0010181">
    <property type="term" value="F:FMN binding"/>
    <property type="evidence" value="ECO:0007669"/>
    <property type="project" value="InterPro"/>
</dbReference>
<dbReference type="Gene3D" id="2.30.110.10">
    <property type="entry name" value="Electron Transport, Fmn-binding Protein, Chain A"/>
    <property type="match status" value="1"/>
</dbReference>
<protein>
    <recommendedName>
        <fullName evidence="3">Flavin reductase like domain-containing protein</fullName>
    </recommendedName>
</protein>
<keyword evidence="2" id="KW-0560">Oxidoreductase</keyword>